<accession>A0AAV3ZMT8</accession>
<sequence>MAAVLIKRKTREMKKKTAGFGQLYLLTVIWFRYEKNMSFMVSWTPGLAQSSVERRFSQLRTGTWDDNDSLFTIM</sequence>
<evidence type="ECO:0000313" key="2">
    <source>
        <dbReference type="Proteomes" id="UP000735302"/>
    </source>
</evidence>
<proteinExistence type="predicted"/>
<dbReference type="EMBL" id="BLXT01002595">
    <property type="protein sequence ID" value="GFN95981.1"/>
    <property type="molecule type" value="Genomic_DNA"/>
</dbReference>
<comment type="caution">
    <text evidence="1">The sequence shown here is derived from an EMBL/GenBank/DDBJ whole genome shotgun (WGS) entry which is preliminary data.</text>
</comment>
<protein>
    <submittedName>
        <fullName evidence="1">Uncharacterized protein</fullName>
    </submittedName>
</protein>
<gene>
    <name evidence="1" type="ORF">PoB_002248700</name>
</gene>
<dbReference type="Proteomes" id="UP000735302">
    <property type="component" value="Unassembled WGS sequence"/>
</dbReference>
<evidence type="ECO:0000313" key="1">
    <source>
        <dbReference type="EMBL" id="GFN95981.1"/>
    </source>
</evidence>
<organism evidence="1 2">
    <name type="scientific">Plakobranchus ocellatus</name>
    <dbReference type="NCBI Taxonomy" id="259542"/>
    <lineage>
        <taxon>Eukaryota</taxon>
        <taxon>Metazoa</taxon>
        <taxon>Spiralia</taxon>
        <taxon>Lophotrochozoa</taxon>
        <taxon>Mollusca</taxon>
        <taxon>Gastropoda</taxon>
        <taxon>Heterobranchia</taxon>
        <taxon>Euthyneura</taxon>
        <taxon>Panpulmonata</taxon>
        <taxon>Sacoglossa</taxon>
        <taxon>Placobranchoidea</taxon>
        <taxon>Plakobranchidae</taxon>
        <taxon>Plakobranchus</taxon>
    </lineage>
</organism>
<reference evidence="1 2" key="1">
    <citation type="journal article" date="2021" name="Elife">
        <title>Chloroplast acquisition without the gene transfer in kleptoplastic sea slugs, Plakobranchus ocellatus.</title>
        <authorList>
            <person name="Maeda T."/>
            <person name="Takahashi S."/>
            <person name="Yoshida T."/>
            <person name="Shimamura S."/>
            <person name="Takaki Y."/>
            <person name="Nagai Y."/>
            <person name="Toyoda A."/>
            <person name="Suzuki Y."/>
            <person name="Arimoto A."/>
            <person name="Ishii H."/>
            <person name="Satoh N."/>
            <person name="Nishiyama T."/>
            <person name="Hasebe M."/>
            <person name="Maruyama T."/>
            <person name="Minagawa J."/>
            <person name="Obokata J."/>
            <person name="Shigenobu S."/>
        </authorList>
    </citation>
    <scope>NUCLEOTIDE SEQUENCE [LARGE SCALE GENOMIC DNA]</scope>
</reference>
<dbReference type="AlphaFoldDB" id="A0AAV3ZMT8"/>
<keyword evidence="2" id="KW-1185">Reference proteome</keyword>
<name>A0AAV3ZMT8_9GAST</name>